<keyword evidence="2" id="KW-1185">Reference proteome</keyword>
<dbReference type="AlphaFoldDB" id="A0A7Y0K678"/>
<evidence type="ECO:0000313" key="2">
    <source>
        <dbReference type="Proteomes" id="UP000588491"/>
    </source>
</evidence>
<protein>
    <submittedName>
        <fullName evidence="1">Uncharacterized protein</fullName>
    </submittedName>
</protein>
<organism evidence="1 2">
    <name type="scientific">Niallia alba</name>
    <dbReference type="NCBI Taxonomy" id="2729105"/>
    <lineage>
        <taxon>Bacteria</taxon>
        <taxon>Bacillati</taxon>
        <taxon>Bacillota</taxon>
        <taxon>Bacilli</taxon>
        <taxon>Bacillales</taxon>
        <taxon>Bacillaceae</taxon>
        <taxon>Niallia</taxon>
    </lineage>
</organism>
<name>A0A7Y0K678_9BACI</name>
<gene>
    <name evidence="1" type="ORF">HHU08_05980</name>
</gene>
<accession>A0A7Y0K678</accession>
<dbReference type="EMBL" id="JABBPK010000001">
    <property type="protein sequence ID" value="NMO76540.1"/>
    <property type="molecule type" value="Genomic_DNA"/>
</dbReference>
<sequence>MENEFEFEFEVILLKIYKVERTYSHKSAENASFCVFGTFFMELSSGKEKGINTKKAYWNNKNN</sequence>
<evidence type="ECO:0000313" key="1">
    <source>
        <dbReference type="EMBL" id="NMO76540.1"/>
    </source>
</evidence>
<dbReference type="RefSeq" id="WP_101730429.1">
    <property type="nucleotide sequence ID" value="NZ_JABBPK010000001.1"/>
</dbReference>
<reference evidence="1 2" key="1">
    <citation type="submission" date="2020-04" db="EMBL/GenBank/DDBJ databases">
        <title>Bacillus sp. UniB3 isolated from commercial digestive syrup.</title>
        <authorList>
            <person name="Thorat V."/>
            <person name="Kirdat K."/>
            <person name="Tiwarekar B."/>
            <person name="Yadav A."/>
        </authorList>
    </citation>
    <scope>NUCLEOTIDE SEQUENCE [LARGE SCALE GENOMIC DNA]</scope>
    <source>
        <strain evidence="1 2">UniB3</strain>
    </source>
</reference>
<proteinExistence type="predicted"/>
<comment type="caution">
    <text evidence="1">The sequence shown here is derived from an EMBL/GenBank/DDBJ whole genome shotgun (WGS) entry which is preliminary data.</text>
</comment>
<dbReference type="Proteomes" id="UP000588491">
    <property type="component" value="Unassembled WGS sequence"/>
</dbReference>